<evidence type="ECO:0000313" key="2">
    <source>
        <dbReference type="EMBL" id="PIS23343.1"/>
    </source>
</evidence>
<name>A0A2H0XEJ6_UNCKA</name>
<dbReference type="Pfam" id="PF04015">
    <property type="entry name" value="DUF362"/>
    <property type="match status" value="1"/>
</dbReference>
<reference evidence="3" key="1">
    <citation type="submission" date="2017-09" db="EMBL/GenBank/DDBJ databases">
        <title>Depth-based differentiation of microbial function through sediment-hosted aquifers and enrichment of novel symbionts in the deep terrestrial subsurface.</title>
        <authorList>
            <person name="Probst A.J."/>
            <person name="Ladd B."/>
            <person name="Jarett J.K."/>
            <person name="Geller-Mcgrath D.E."/>
            <person name="Sieber C.M.K."/>
            <person name="Emerson J.B."/>
            <person name="Anantharaman K."/>
            <person name="Thomas B.C."/>
            <person name="Malmstrom R."/>
            <person name="Stieglmeier M."/>
            <person name="Klingl A."/>
            <person name="Woyke T."/>
            <person name="Ryan C.M."/>
            <person name="Banfield J.F."/>
        </authorList>
    </citation>
    <scope>NUCLEOTIDE SEQUENCE [LARGE SCALE GENOMIC DNA]</scope>
</reference>
<evidence type="ECO:0000259" key="1">
    <source>
        <dbReference type="Pfam" id="PF04015"/>
    </source>
</evidence>
<dbReference type="AlphaFoldDB" id="A0A2H0XEJ6"/>
<dbReference type="Proteomes" id="UP000230340">
    <property type="component" value="Unassembled WGS sequence"/>
</dbReference>
<comment type="caution">
    <text evidence="2">The sequence shown here is derived from an EMBL/GenBank/DDBJ whole genome shotgun (WGS) entry which is preliminary data.</text>
</comment>
<feature type="domain" description="DUF362" evidence="1">
    <location>
        <begin position="40"/>
        <end position="233"/>
    </location>
</feature>
<accession>A0A2H0XEJ6</accession>
<gene>
    <name evidence="2" type="ORF">COT49_00655</name>
</gene>
<dbReference type="EMBL" id="PEYT01000004">
    <property type="protein sequence ID" value="PIS23343.1"/>
    <property type="molecule type" value="Genomic_DNA"/>
</dbReference>
<dbReference type="InterPro" id="IPR007160">
    <property type="entry name" value="DUF362"/>
</dbReference>
<evidence type="ECO:0000313" key="3">
    <source>
        <dbReference type="Proteomes" id="UP000230340"/>
    </source>
</evidence>
<protein>
    <recommendedName>
        <fullName evidence="1">DUF362 domain-containing protein</fullName>
    </recommendedName>
</protein>
<organism evidence="2 3">
    <name type="scientific">candidate division WWE3 bacterium CG08_land_8_20_14_0_20_40_13</name>
    <dbReference type="NCBI Taxonomy" id="1975084"/>
    <lineage>
        <taxon>Bacteria</taxon>
        <taxon>Katanobacteria</taxon>
    </lineage>
</organism>
<proteinExistence type="predicted"/>
<sequence length="267" mass="29765">MIFMEKVVKVTATDNLKESIKSAVEGLGGFKKFISAGDVVFVKPNCNTTDPFPASSDLEFLKALTDLLYKNGAKLVAIGDSSTITLNTRRVMEQKGLFKLLEMEDPPRICVFEEGKWMVTKIKNSKFKSQVSLPEILTRVDKVIYVPCLKTHKQARFTGALKLSVGFVKPFERISMHLKNLEEKVAEINSVIKCDLVIMDARKCFFNGGPSEGEVREPNFILASKGRVAVDIEGIRIIQGFKGNSLLHLKDPKDLPQIKRALEMGLS</sequence>